<accession>A0A6L2LHA9</accession>
<dbReference type="SUPFAM" id="SSF53098">
    <property type="entry name" value="Ribonuclease H-like"/>
    <property type="match status" value="1"/>
</dbReference>
<evidence type="ECO:0000313" key="6">
    <source>
        <dbReference type="EMBL" id="GEU60367.1"/>
    </source>
</evidence>
<dbReference type="InterPro" id="IPR036397">
    <property type="entry name" value="RNaseH_sf"/>
</dbReference>
<evidence type="ECO:0000256" key="3">
    <source>
        <dbReference type="ARBA" id="ARBA00022801"/>
    </source>
</evidence>
<sequence length="631" mass="72370">MAAKNLMQMSTDIVKLDRFDGGVLSIGKKMQFLLATLKVAYVLTKPYPEESKNETLAVSRERLKFENDDFICRGHILNDMSNPLFNVYENYSMAKDDLSLKDLGKHLLIEEQYRLENKTNDDTSKVHAMEEKGESSKAGRKKRRHDDKEKKKSKKNKKDTMFKTYEPSDSMLYMGNHSTAQVKGKGKIDLVFTSGNTLTLKIVLHIRDVRKNLVSRSLLNKFGFKLVFESNKFILSKGGKFVGKGYHTGEMFKLNIKDVVNSSVNDVNMTEISDTNDASAGIVTNNNAINSMPTSSYYFDPSLLWHARLGHIYFTCIRNIANANLNPKLDSKNDKCQTCMHTKITRLPFPTIQRSSKILELVYSDVCDLHATPTIGEKKYFATFIDDYSRYCYVYLLYSKNEVLEKFKIYKNEVKLKCDTRIKCLRTDRDGEYYDPRYFQSTGIVHQVTAPYTPQQNDLEQVQITKKLLSKNFDIKDLGEADVILGIKILRKENRLMLTQSHYIKKILKRFDSFNCFPISTPFEVGSKLTYNTSRILAENKYAKKTIDYGLEYSGDPSVLEGYTDASWITNQEDYASTSRWIFTLGGGVVSWRLKKHSCLTDSTMAVEFVALASCCKEAERLWDLLINIPL</sequence>
<evidence type="ECO:0000256" key="4">
    <source>
        <dbReference type="SAM" id="MobiDB-lite"/>
    </source>
</evidence>
<evidence type="ECO:0000259" key="5">
    <source>
        <dbReference type="PROSITE" id="PS50994"/>
    </source>
</evidence>
<dbReference type="PROSITE" id="PS50994">
    <property type="entry name" value="INTEGRASE"/>
    <property type="match status" value="1"/>
</dbReference>
<dbReference type="GO" id="GO:0046872">
    <property type="term" value="F:metal ion binding"/>
    <property type="evidence" value="ECO:0007669"/>
    <property type="project" value="UniProtKB-KW"/>
</dbReference>
<dbReference type="PANTHER" id="PTHR42648">
    <property type="entry name" value="TRANSPOSASE, PUTATIVE-RELATED"/>
    <property type="match status" value="1"/>
</dbReference>
<organism evidence="6">
    <name type="scientific">Tanacetum cinerariifolium</name>
    <name type="common">Dalmatian daisy</name>
    <name type="synonym">Chrysanthemum cinerariifolium</name>
    <dbReference type="NCBI Taxonomy" id="118510"/>
    <lineage>
        <taxon>Eukaryota</taxon>
        <taxon>Viridiplantae</taxon>
        <taxon>Streptophyta</taxon>
        <taxon>Embryophyta</taxon>
        <taxon>Tracheophyta</taxon>
        <taxon>Spermatophyta</taxon>
        <taxon>Magnoliopsida</taxon>
        <taxon>eudicotyledons</taxon>
        <taxon>Gunneridae</taxon>
        <taxon>Pentapetalae</taxon>
        <taxon>asterids</taxon>
        <taxon>campanulids</taxon>
        <taxon>Asterales</taxon>
        <taxon>Asteraceae</taxon>
        <taxon>Asteroideae</taxon>
        <taxon>Anthemideae</taxon>
        <taxon>Anthemidinae</taxon>
        <taxon>Tanacetum</taxon>
    </lineage>
</organism>
<evidence type="ECO:0000256" key="2">
    <source>
        <dbReference type="ARBA" id="ARBA00022723"/>
    </source>
</evidence>
<evidence type="ECO:0000256" key="1">
    <source>
        <dbReference type="ARBA" id="ARBA00022670"/>
    </source>
</evidence>
<dbReference type="InterPro" id="IPR039537">
    <property type="entry name" value="Retrotran_Ty1/copia-like"/>
</dbReference>
<dbReference type="InterPro" id="IPR013103">
    <property type="entry name" value="RVT_2"/>
</dbReference>
<keyword evidence="3" id="KW-0378">Hydrolase</keyword>
<comment type="caution">
    <text evidence="6">The sequence shown here is derived from an EMBL/GenBank/DDBJ whole genome shotgun (WGS) entry which is preliminary data.</text>
</comment>
<dbReference type="InterPro" id="IPR054722">
    <property type="entry name" value="PolX-like_BBD"/>
</dbReference>
<feature type="compositionally biased region" description="Basic and acidic residues" evidence="4">
    <location>
        <begin position="119"/>
        <end position="137"/>
    </location>
</feature>
<name>A0A6L2LHA9_TANCI</name>
<gene>
    <name evidence="6" type="ORF">Tci_032345</name>
</gene>
<dbReference type="AlphaFoldDB" id="A0A6L2LHA9"/>
<dbReference type="CDD" id="cd09272">
    <property type="entry name" value="RNase_HI_RT_Ty1"/>
    <property type="match status" value="1"/>
</dbReference>
<dbReference type="InterPro" id="IPR001584">
    <property type="entry name" value="Integrase_cat-core"/>
</dbReference>
<dbReference type="GO" id="GO:0008233">
    <property type="term" value="F:peptidase activity"/>
    <property type="evidence" value="ECO:0007669"/>
    <property type="project" value="UniProtKB-KW"/>
</dbReference>
<dbReference type="Pfam" id="PF22936">
    <property type="entry name" value="Pol_BBD"/>
    <property type="match status" value="1"/>
</dbReference>
<protein>
    <recommendedName>
        <fullName evidence="5">Integrase catalytic domain-containing protein</fullName>
    </recommendedName>
</protein>
<feature type="compositionally biased region" description="Basic residues" evidence="4">
    <location>
        <begin position="138"/>
        <end position="157"/>
    </location>
</feature>
<dbReference type="GO" id="GO:0003676">
    <property type="term" value="F:nucleic acid binding"/>
    <property type="evidence" value="ECO:0007669"/>
    <property type="project" value="InterPro"/>
</dbReference>
<keyword evidence="2" id="KW-0479">Metal-binding</keyword>
<feature type="region of interest" description="Disordered" evidence="4">
    <location>
        <begin position="119"/>
        <end position="161"/>
    </location>
</feature>
<feature type="domain" description="Integrase catalytic" evidence="5">
    <location>
        <begin position="346"/>
        <end position="457"/>
    </location>
</feature>
<reference evidence="6" key="1">
    <citation type="journal article" date="2019" name="Sci. Rep.">
        <title>Draft genome of Tanacetum cinerariifolium, the natural source of mosquito coil.</title>
        <authorList>
            <person name="Yamashiro T."/>
            <person name="Shiraishi A."/>
            <person name="Satake H."/>
            <person name="Nakayama K."/>
        </authorList>
    </citation>
    <scope>NUCLEOTIDE SEQUENCE</scope>
</reference>
<dbReference type="Gene3D" id="3.30.420.10">
    <property type="entry name" value="Ribonuclease H-like superfamily/Ribonuclease H"/>
    <property type="match status" value="1"/>
</dbReference>
<dbReference type="Pfam" id="PF07727">
    <property type="entry name" value="RVT_2"/>
    <property type="match status" value="1"/>
</dbReference>
<dbReference type="EMBL" id="BKCJ010004323">
    <property type="protein sequence ID" value="GEU60367.1"/>
    <property type="molecule type" value="Genomic_DNA"/>
</dbReference>
<dbReference type="Pfam" id="PF13976">
    <property type="entry name" value="gag_pre-integrs"/>
    <property type="match status" value="1"/>
</dbReference>
<dbReference type="GO" id="GO:0006508">
    <property type="term" value="P:proteolysis"/>
    <property type="evidence" value="ECO:0007669"/>
    <property type="project" value="UniProtKB-KW"/>
</dbReference>
<dbReference type="InterPro" id="IPR012337">
    <property type="entry name" value="RNaseH-like_sf"/>
</dbReference>
<dbReference type="InterPro" id="IPR025724">
    <property type="entry name" value="GAG-pre-integrase_dom"/>
</dbReference>
<keyword evidence="1" id="KW-0645">Protease</keyword>
<dbReference type="GO" id="GO:0015074">
    <property type="term" value="P:DNA integration"/>
    <property type="evidence" value="ECO:0007669"/>
    <property type="project" value="InterPro"/>
</dbReference>
<dbReference type="PANTHER" id="PTHR42648:SF30">
    <property type="entry name" value="RIBONUCLEASE H-LIKE DOMAIN, GAG-PRE-INTEGRASE DOMAIN PROTEIN-RELATED"/>
    <property type="match status" value="1"/>
</dbReference>
<proteinExistence type="predicted"/>